<dbReference type="EMBL" id="BAAAQM010000069">
    <property type="protein sequence ID" value="GAA2000722.1"/>
    <property type="molecule type" value="Genomic_DNA"/>
</dbReference>
<keyword evidence="1 5" id="KW-0436">Ligase</keyword>
<evidence type="ECO:0000256" key="3">
    <source>
        <dbReference type="ARBA" id="ARBA00022840"/>
    </source>
</evidence>
<dbReference type="NCBIfam" id="NF010041">
    <property type="entry name" value="PRK13517.1-1"/>
    <property type="match status" value="1"/>
</dbReference>
<keyword evidence="7" id="KW-1185">Reference proteome</keyword>
<comment type="similarity">
    <text evidence="5">Belongs to the glutamate--cysteine ligase type 2 family. YbdK subfamily.</text>
</comment>
<evidence type="ECO:0000313" key="7">
    <source>
        <dbReference type="Proteomes" id="UP001499854"/>
    </source>
</evidence>
<dbReference type="InterPro" id="IPR014746">
    <property type="entry name" value="Gln_synth/guanido_kin_cat_dom"/>
</dbReference>
<evidence type="ECO:0000256" key="1">
    <source>
        <dbReference type="ARBA" id="ARBA00022598"/>
    </source>
</evidence>
<gene>
    <name evidence="6" type="ORF">GCM10009838_77860</name>
</gene>
<dbReference type="Gene3D" id="3.30.590.20">
    <property type="match status" value="1"/>
</dbReference>
<dbReference type="NCBIfam" id="TIGR02050">
    <property type="entry name" value="gshA_cyan_rel"/>
    <property type="match status" value="1"/>
</dbReference>
<dbReference type="InterPro" id="IPR006336">
    <property type="entry name" value="GCS2"/>
</dbReference>
<dbReference type="EC" id="6.3.2.2" evidence="5"/>
<protein>
    <recommendedName>
        <fullName evidence="5">Putative glutamate--cysteine ligase 2</fullName>
        <ecNumber evidence="5">6.3.2.2</ecNumber>
    </recommendedName>
    <alternativeName>
        <fullName evidence="5">Gamma-glutamylcysteine synthetase 2</fullName>
        <shortName evidence="5">GCS 2</shortName>
        <shortName evidence="5">Gamma-GCS 2</shortName>
    </alternativeName>
</protein>
<dbReference type="HAMAP" id="MF_01609">
    <property type="entry name" value="Glu_cys_ligase_2"/>
    <property type="match status" value="1"/>
</dbReference>
<dbReference type="InterPro" id="IPR011793">
    <property type="entry name" value="YbdK"/>
</dbReference>
<evidence type="ECO:0000256" key="4">
    <source>
        <dbReference type="ARBA" id="ARBA00048819"/>
    </source>
</evidence>
<sequence>MGAGSGPRFGVEEEFLVVDRETRAAVPRAAAVIERAGPALGARVGGEITELQIETRTEPCGTVEEVQRQLEEARGALAEAAEPEGLVVVATGTPVLGDCVPPAMTTGPRQDRGNATFRGLHDELAICALHVHVEIPDREVAVLAGNHLRPWLPALIALGANSPFWAERDTGYASWRTMVWSRWPVAGPPPYFTSDADYQRTVAMLHDVGSIVDVGTIFWDIRPSAHVPTLEVRVGDVPMTARESAMTAALIRALAVDAIAKVAAGDPGPRVPAETLRLAYWRAARDGLSGHGVDPATGQLIPAAALADALLTAARPALEDSGDADAVATWLKELTCDGDGATRQRRAASGRGELADVVDLLIEKSIP</sequence>
<organism evidence="6 7">
    <name type="scientific">Catenulispora subtropica</name>
    <dbReference type="NCBI Taxonomy" id="450798"/>
    <lineage>
        <taxon>Bacteria</taxon>
        <taxon>Bacillati</taxon>
        <taxon>Actinomycetota</taxon>
        <taxon>Actinomycetes</taxon>
        <taxon>Catenulisporales</taxon>
        <taxon>Catenulisporaceae</taxon>
        <taxon>Catenulispora</taxon>
    </lineage>
</organism>
<evidence type="ECO:0000313" key="6">
    <source>
        <dbReference type="EMBL" id="GAA2000722.1"/>
    </source>
</evidence>
<dbReference type="RefSeq" id="WP_344662227.1">
    <property type="nucleotide sequence ID" value="NZ_BAAAQM010000069.1"/>
</dbReference>
<dbReference type="PANTHER" id="PTHR36510">
    <property type="entry name" value="GLUTAMATE--CYSTEINE LIGASE 2-RELATED"/>
    <property type="match status" value="1"/>
</dbReference>
<comment type="caution">
    <text evidence="6">The sequence shown here is derived from an EMBL/GenBank/DDBJ whole genome shotgun (WGS) entry which is preliminary data.</text>
</comment>
<dbReference type="InterPro" id="IPR050141">
    <property type="entry name" value="GCL_type2/YbdK_subfam"/>
</dbReference>
<evidence type="ECO:0000256" key="2">
    <source>
        <dbReference type="ARBA" id="ARBA00022741"/>
    </source>
</evidence>
<name>A0ABN2T7B1_9ACTN</name>
<keyword evidence="3 5" id="KW-0067">ATP-binding</keyword>
<dbReference type="Pfam" id="PF04107">
    <property type="entry name" value="GCS2"/>
    <property type="match status" value="1"/>
</dbReference>
<dbReference type="SUPFAM" id="SSF55931">
    <property type="entry name" value="Glutamine synthetase/guanido kinase"/>
    <property type="match status" value="1"/>
</dbReference>
<dbReference type="PANTHER" id="PTHR36510:SF1">
    <property type="entry name" value="GLUTAMATE--CYSTEINE LIGASE 2-RELATED"/>
    <property type="match status" value="1"/>
</dbReference>
<comment type="function">
    <text evidence="5">ATP-dependent carboxylate-amine ligase which exhibits weak glutamate--cysteine ligase activity.</text>
</comment>
<dbReference type="GO" id="GO:0016874">
    <property type="term" value="F:ligase activity"/>
    <property type="evidence" value="ECO:0007669"/>
    <property type="project" value="UniProtKB-KW"/>
</dbReference>
<proteinExistence type="inferred from homology"/>
<accession>A0ABN2T7B1</accession>
<comment type="catalytic activity">
    <reaction evidence="4 5">
        <text>L-cysteine + L-glutamate + ATP = gamma-L-glutamyl-L-cysteine + ADP + phosphate + H(+)</text>
        <dbReference type="Rhea" id="RHEA:13285"/>
        <dbReference type="ChEBI" id="CHEBI:15378"/>
        <dbReference type="ChEBI" id="CHEBI:29985"/>
        <dbReference type="ChEBI" id="CHEBI:30616"/>
        <dbReference type="ChEBI" id="CHEBI:35235"/>
        <dbReference type="ChEBI" id="CHEBI:43474"/>
        <dbReference type="ChEBI" id="CHEBI:58173"/>
        <dbReference type="ChEBI" id="CHEBI:456216"/>
        <dbReference type="EC" id="6.3.2.2"/>
    </reaction>
</comment>
<dbReference type="Proteomes" id="UP001499854">
    <property type="component" value="Unassembled WGS sequence"/>
</dbReference>
<keyword evidence="2 5" id="KW-0547">Nucleotide-binding</keyword>
<reference evidence="6 7" key="1">
    <citation type="journal article" date="2019" name="Int. J. Syst. Evol. Microbiol.">
        <title>The Global Catalogue of Microorganisms (GCM) 10K type strain sequencing project: providing services to taxonomists for standard genome sequencing and annotation.</title>
        <authorList>
            <consortium name="The Broad Institute Genomics Platform"/>
            <consortium name="The Broad Institute Genome Sequencing Center for Infectious Disease"/>
            <person name="Wu L."/>
            <person name="Ma J."/>
        </authorList>
    </citation>
    <scope>NUCLEOTIDE SEQUENCE [LARGE SCALE GENOMIC DNA]</scope>
    <source>
        <strain evidence="6 7">JCM 16013</strain>
    </source>
</reference>
<evidence type="ECO:0000256" key="5">
    <source>
        <dbReference type="HAMAP-Rule" id="MF_01609"/>
    </source>
</evidence>